<dbReference type="SUPFAM" id="SSF50249">
    <property type="entry name" value="Nucleic acid-binding proteins"/>
    <property type="match status" value="4"/>
</dbReference>
<gene>
    <name evidence="2" type="ORF">COT44_03875</name>
</gene>
<feature type="domain" description="S1 motif" evidence="1">
    <location>
        <begin position="103"/>
        <end position="169"/>
    </location>
</feature>
<dbReference type="PRINTS" id="PR00681">
    <property type="entry name" value="RIBOSOMALS1"/>
</dbReference>
<sequence>MEELLAQTGYQVHGLKRDQQIEGTVTNVTSRTIFFDVGAKAEGIVVDREFEAAKDYIKALKIGDKVSLRVLYPENETGQVVLSLKGEALSSAWKHLLKAKDAGEEISVVVKETVKGGFLVNSFGVVGFLPTSQLGEALQKKQSDLEGKNLKVKVIEVDKTQNRVVFSEKAVSEKEKLEKIKGLIAKVKEGEIYEAEITGTMPFGAFAKIKVDNHDVEGLIHVSEMSWEKIDNPEGFYRIGDKVKIKVISKDESQSRLSFSIRQLTEDPWKNLIGKYQVDLHVVGKVSRLVASGAFLELEPGLEGFIHISKIPVEKQIKVGDSLDCFVEAIEPEKRRISLGLVLTEKPVGYK</sequence>
<dbReference type="PANTHER" id="PTHR47559:SF1">
    <property type="entry name" value="OS03G0844900 PROTEIN"/>
    <property type="match status" value="1"/>
</dbReference>
<evidence type="ECO:0000259" key="1">
    <source>
        <dbReference type="PROSITE" id="PS50126"/>
    </source>
</evidence>
<proteinExistence type="predicted"/>
<dbReference type="InterPro" id="IPR035104">
    <property type="entry name" value="Ribosomal_protein_S1-like"/>
</dbReference>
<dbReference type="GO" id="GO:0003676">
    <property type="term" value="F:nucleic acid binding"/>
    <property type="evidence" value="ECO:0007669"/>
    <property type="project" value="InterPro"/>
</dbReference>
<protein>
    <recommendedName>
        <fullName evidence="1">S1 motif domain-containing protein</fullName>
    </recommendedName>
</protein>
<feature type="domain" description="S1 motif" evidence="1">
    <location>
        <begin position="18"/>
        <end position="85"/>
    </location>
</feature>
<feature type="domain" description="S1 motif" evidence="1">
    <location>
        <begin position="190"/>
        <end position="262"/>
    </location>
</feature>
<dbReference type="Pfam" id="PF00575">
    <property type="entry name" value="S1"/>
    <property type="match status" value="4"/>
</dbReference>
<dbReference type="AlphaFoldDB" id="A0A2M6XCC7"/>
<dbReference type="EMBL" id="PEYO01000018">
    <property type="protein sequence ID" value="PIU03334.1"/>
    <property type="molecule type" value="Genomic_DNA"/>
</dbReference>
<evidence type="ECO:0000313" key="3">
    <source>
        <dbReference type="Proteomes" id="UP000228996"/>
    </source>
</evidence>
<comment type="caution">
    <text evidence="2">The sequence shown here is derived from an EMBL/GenBank/DDBJ whole genome shotgun (WGS) entry which is preliminary data.</text>
</comment>
<dbReference type="PANTHER" id="PTHR47559">
    <property type="entry name" value="OS03G0844900 PROTEIN"/>
    <property type="match status" value="1"/>
</dbReference>
<dbReference type="PROSITE" id="PS50126">
    <property type="entry name" value="S1"/>
    <property type="match status" value="4"/>
</dbReference>
<dbReference type="Proteomes" id="UP000228996">
    <property type="component" value="Unassembled WGS sequence"/>
</dbReference>
<reference evidence="3" key="1">
    <citation type="submission" date="2017-09" db="EMBL/GenBank/DDBJ databases">
        <title>Depth-based differentiation of microbial function through sediment-hosted aquifers and enrichment of novel symbionts in the deep terrestrial subsurface.</title>
        <authorList>
            <person name="Probst A.J."/>
            <person name="Ladd B."/>
            <person name="Jarett J.K."/>
            <person name="Geller-Mcgrath D.E."/>
            <person name="Sieber C.M.K."/>
            <person name="Emerson J.B."/>
            <person name="Anantharaman K."/>
            <person name="Thomas B.C."/>
            <person name="Malmstrom R."/>
            <person name="Stieglmeier M."/>
            <person name="Klingl A."/>
            <person name="Woyke T."/>
            <person name="Ryan C.M."/>
            <person name="Banfield J.F."/>
        </authorList>
    </citation>
    <scope>NUCLEOTIDE SEQUENCE [LARGE SCALE GENOMIC DNA]</scope>
</reference>
<name>A0A2M6XCC7_9BACT</name>
<accession>A0A2M6XCC7</accession>
<dbReference type="InterPro" id="IPR052757">
    <property type="entry name" value="Ribosomal_protein_S1"/>
</dbReference>
<dbReference type="Gene3D" id="2.40.50.140">
    <property type="entry name" value="Nucleic acid-binding proteins"/>
    <property type="match status" value="4"/>
</dbReference>
<organism evidence="2 3">
    <name type="scientific">Candidatus Shapirobacteria bacterium CG08_land_8_20_14_0_20_39_18</name>
    <dbReference type="NCBI Taxonomy" id="1974883"/>
    <lineage>
        <taxon>Bacteria</taxon>
        <taxon>Candidatus Shapironibacteriota</taxon>
    </lineage>
</organism>
<dbReference type="InterPro" id="IPR012340">
    <property type="entry name" value="NA-bd_OB-fold"/>
</dbReference>
<dbReference type="InterPro" id="IPR003029">
    <property type="entry name" value="S1_domain"/>
</dbReference>
<evidence type="ECO:0000313" key="2">
    <source>
        <dbReference type="EMBL" id="PIU03334.1"/>
    </source>
</evidence>
<feature type="domain" description="S1 motif" evidence="1">
    <location>
        <begin position="279"/>
        <end position="342"/>
    </location>
</feature>
<dbReference type="SMART" id="SM00316">
    <property type="entry name" value="S1"/>
    <property type="match status" value="4"/>
</dbReference>
<dbReference type="CDD" id="cd04465">
    <property type="entry name" value="S1_RPS1_repeat_ec2_hs2"/>
    <property type="match status" value="1"/>
</dbReference>